<dbReference type="Proteomes" id="UP000515163">
    <property type="component" value="Unplaced"/>
</dbReference>
<accession>A0A6P8HXI8</accession>
<evidence type="ECO:0000313" key="3">
    <source>
        <dbReference type="RefSeq" id="XP_031561089.1"/>
    </source>
</evidence>
<dbReference type="GeneID" id="116297080"/>
<reference evidence="3" key="1">
    <citation type="submission" date="2025-08" db="UniProtKB">
        <authorList>
            <consortium name="RefSeq"/>
        </authorList>
    </citation>
    <scope>IDENTIFICATION</scope>
    <source>
        <tissue evidence="3">Tentacle</tissue>
    </source>
</reference>
<proteinExistence type="predicted"/>
<sequence>MERFWVCLVFLFILTEVSSLQCHKCPPHEHLSAKACLAGPPEECPSHDTGCFFEYDKMDIRLGCGRDWAQPSGCYGTVCITWCYGDLCNKDLLRQAPFETDLDDLPKTDSPGILPYDWLDTLFGAASSTKCSNRVTILFIIVSVIATMFLC</sequence>
<protein>
    <submittedName>
        <fullName evidence="3">Uncharacterized protein LOC116297080</fullName>
    </submittedName>
</protein>
<evidence type="ECO:0000256" key="1">
    <source>
        <dbReference type="SAM" id="SignalP"/>
    </source>
</evidence>
<dbReference type="KEGG" id="aten:116297080"/>
<gene>
    <name evidence="3" type="primary">LOC116297080</name>
</gene>
<dbReference type="AlphaFoldDB" id="A0A6P8HXI8"/>
<dbReference type="RefSeq" id="XP_031561089.1">
    <property type="nucleotide sequence ID" value="XM_031705229.1"/>
</dbReference>
<name>A0A6P8HXI8_ACTTE</name>
<feature type="chain" id="PRO_5027590614" evidence="1">
    <location>
        <begin position="20"/>
        <end position="151"/>
    </location>
</feature>
<feature type="signal peptide" evidence="1">
    <location>
        <begin position="1"/>
        <end position="19"/>
    </location>
</feature>
<dbReference type="InParanoid" id="A0A6P8HXI8"/>
<keyword evidence="2" id="KW-1185">Reference proteome</keyword>
<dbReference type="OrthoDB" id="5956612at2759"/>
<organism evidence="2 3">
    <name type="scientific">Actinia tenebrosa</name>
    <name type="common">Australian red waratah sea anemone</name>
    <dbReference type="NCBI Taxonomy" id="6105"/>
    <lineage>
        <taxon>Eukaryota</taxon>
        <taxon>Metazoa</taxon>
        <taxon>Cnidaria</taxon>
        <taxon>Anthozoa</taxon>
        <taxon>Hexacorallia</taxon>
        <taxon>Actiniaria</taxon>
        <taxon>Actiniidae</taxon>
        <taxon>Actinia</taxon>
    </lineage>
</organism>
<keyword evidence="1" id="KW-0732">Signal</keyword>
<evidence type="ECO:0000313" key="2">
    <source>
        <dbReference type="Proteomes" id="UP000515163"/>
    </source>
</evidence>